<evidence type="ECO:0000256" key="2">
    <source>
        <dbReference type="ARBA" id="ARBA00004651"/>
    </source>
</evidence>
<dbReference type="GO" id="GO:0006508">
    <property type="term" value="P:proteolysis"/>
    <property type="evidence" value="ECO:0007669"/>
    <property type="project" value="UniProtKB-KW"/>
</dbReference>
<evidence type="ECO:0000256" key="12">
    <source>
        <dbReference type="ARBA" id="ARBA00023136"/>
    </source>
</evidence>
<evidence type="ECO:0000256" key="4">
    <source>
        <dbReference type="ARBA" id="ARBA00022475"/>
    </source>
</evidence>
<dbReference type="PANTHER" id="PTHR35864">
    <property type="entry name" value="ZINC METALLOPROTEASE MJ0611-RELATED"/>
    <property type="match status" value="1"/>
</dbReference>
<comment type="cofactor">
    <cofactor evidence="1">
        <name>Zn(2+)</name>
        <dbReference type="ChEBI" id="CHEBI:29105"/>
    </cofactor>
</comment>
<protein>
    <submittedName>
        <fullName evidence="15">Site-2 protease family protein</fullName>
    </submittedName>
</protein>
<dbReference type="InterPro" id="IPR044537">
    <property type="entry name" value="Rip2-like"/>
</dbReference>
<proteinExistence type="inferred from homology"/>
<dbReference type="InterPro" id="IPR052348">
    <property type="entry name" value="Metallopeptidase_M50B"/>
</dbReference>
<evidence type="ECO:0000256" key="13">
    <source>
        <dbReference type="SAM" id="Phobius"/>
    </source>
</evidence>
<keyword evidence="12 13" id="KW-0472">Membrane</keyword>
<feature type="transmembrane region" description="Helical" evidence="13">
    <location>
        <begin position="126"/>
        <end position="145"/>
    </location>
</feature>
<dbReference type="InterPro" id="IPR008915">
    <property type="entry name" value="Peptidase_M50"/>
</dbReference>
<dbReference type="CDD" id="cd06158">
    <property type="entry name" value="S2P-M50_like_1"/>
    <property type="match status" value="1"/>
</dbReference>
<reference evidence="15 16" key="1">
    <citation type="submission" date="2016-10" db="EMBL/GenBank/DDBJ databases">
        <title>Complete Genome Sequence of Peptococcaceae strain DCMF.</title>
        <authorList>
            <person name="Edwards R.J."/>
            <person name="Holland S.I."/>
            <person name="Deshpande N.P."/>
            <person name="Wong Y.K."/>
            <person name="Ertan H."/>
            <person name="Manefield M."/>
            <person name="Russell T.L."/>
            <person name="Lee M.J."/>
        </authorList>
    </citation>
    <scope>NUCLEOTIDE SEQUENCE [LARGE SCALE GENOMIC DNA]</scope>
    <source>
        <strain evidence="15 16">DCMF</strain>
    </source>
</reference>
<evidence type="ECO:0000259" key="14">
    <source>
        <dbReference type="Pfam" id="PF02163"/>
    </source>
</evidence>
<comment type="similarity">
    <text evidence="3">Belongs to the peptidase M50B family.</text>
</comment>
<keyword evidence="10 13" id="KW-1133">Transmembrane helix</keyword>
<evidence type="ECO:0000256" key="9">
    <source>
        <dbReference type="ARBA" id="ARBA00022833"/>
    </source>
</evidence>
<dbReference type="GO" id="GO:0008237">
    <property type="term" value="F:metallopeptidase activity"/>
    <property type="evidence" value="ECO:0007669"/>
    <property type="project" value="UniProtKB-KW"/>
</dbReference>
<keyword evidence="6 13" id="KW-0812">Transmembrane</keyword>
<sequence>MPFGNLLDFLIYIPAILIGITFHEFAHGFVAYRLGDPTPKDQGRLTLNPVAHLDPLGTLLLLFAHFGWAKPVQVNPYYFEGDKRRGMMIVSLAGPFMNVVLAYLGALLLGLALRQTIPINDIMLKFLSDLVQINLILAAFNLIPVPPLDGSKILAGILPRESANFIYRMEQYGPLILMLLIVTGLSQNIFGPIVKFLAMIIFTATGIPYSY</sequence>
<keyword evidence="4" id="KW-1003">Cell membrane</keyword>
<dbReference type="PANTHER" id="PTHR35864:SF1">
    <property type="entry name" value="ZINC METALLOPROTEASE YWHC-RELATED"/>
    <property type="match status" value="1"/>
</dbReference>
<dbReference type="Proteomes" id="UP000323521">
    <property type="component" value="Chromosome"/>
</dbReference>
<keyword evidence="7" id="KW-0479">Metal-binding</keyword>
<evidence type="ECO:0000256" key="5">
    <source>
        <dbReference type="ARBA" id="ARBA00022670"/>
    </source>
</evidence>
<dbReference type="AlphaFoldDB" id="A0A3G1KNQ7"/>
<dbReference type="Pfam" id="PF02163">
    <property type="entry name" value="Peptidase_M50"/>
    <property type="match status" value="1"/>
</dbReference>
<evidence type="ECO:0000313" key="16">
    <source>
        <dbReference type="Proteomes" id="UP000323521"/>
    </source>
</evidence>
<feature type="transmembrane region" description="Helical" evidence="13">
    <location>
        <begin position="88"/>
        <end position="114"/>
    </location>
</feature>
<feature type="domain" description="Peptidase M50" evidence="14">
    <location>
        <begin position="123"/>
        <end position="163"/>
    </location>
</feature>
<dbReference type="GO" id="GO:0005886">
    <property type="term" value="C:plasma membrane"/>
    <property type="evidence" value="ECO:0007669"/>
    <property type="project" value="UniProtKB-SubCell"/>
</dbReference>
<dbReference type="RefSeq" id="WP_148133267.1">
    <property type="nucleotide sequence ID" value="NZ_CP017634.1"/>
</dbReference>
<dbReference type="GO" id="GO:0046872">
    <property type="term" value="F:metal ion binding"/>
    <property type="evidence" value="ECO:0007669"/>
    <property type="project" value="UniProtKB-KW"/>
</dbReference>
<dbReference type="EMBL" id="CP017634">
    <property type="protein sequence ID" value="ATW24087.1"/>
    <property type="molecule type" value="Genomic_DNA"/>
</dbReference>
<evidence type="ECO:0000256" key="7">
    <source>
        <dbReference type="ARBA" id="ARBA00022723"/>
    </source>
</evidence>
<evidence type="ECO:0000256" key="11">
    <source>
        <dbReference type="ARBA" id="ARBA00023049"/>
    </source>
</evidence>
<accession>A0A3G1KNQ7</accession>
<comment type="subcellular location">
    <subcellularLocation>
        <location evidence="2">Cell membrane</location>
        <topology evidence="2">Multi-pass membrane protein</topology>
    </subcellularLocation>
</comment>
<evidence type="ECO:0000256" key="10">
    <source>
        <dbReference type="ARBA" id="ARBA00022989"/>
    </source>
</evidence>
<name>A0A3G1KNQ7_FORW1</name>
<keyword evidence="11" id="KW-0482">Metalloprotease</keyword>
<dbReference type="OrthoDB" id="9800627at2"/>
<keyword evidence="9" id="KW-0862">Zinc</keyword>
<evidence type="ECO:0000256" key="8">
    <source>
        <dbReference type="ARBA" id="ARBA00022801"/>
    </source>
</evidence>
<evidence type="ECO:0000313" key="15">
    <source>
        <dbReference type="EMBL" id="ATW24087.1"/>
    </source>
</evidence>
<dbReference type="KEGG" id="fwa:DCMF_04185"/>
<evidence type="ECO:0000256" key="1">
    <source>
        <dbReference type="ARBA" id="ARBA00001947"/>
    </source>
</evidence>
<feature type="transmembrane region" description="Helical" evidence="13">
    <location>
        <begin position="12"/>
        <end position="34"/>
    </location>
</feature>
<keyword evidence="16" id="KW-1185">Reference proteome</keyword>
<evidence type="ECO:0000256" key="3">
    <source>
        <dbReference type="ARBA" id="ARBA00007931"/>
    </source>
</evidence>
<organism evidence="15 16">
    <name type="scientific">Formimonas warabiya</name>
    <dbReference type="NCBI Taxonomy" id="1761012"/>
    <lineage>
        <taxon>Bacteria</taxon>
        <taxon>Bacillati</taxon>
        <taxon>Bacillota</taxon>
        <taxon>Clostridia</taxon>
        <taxon>Eubacteriales</taxon>
        <taxon>Peptococcaceae</taxon>
        <taxon>Candidatus Formimonas</taxon>
    </lineage>
</organism>
<keyword evidence="5 15" id="KW-0645">Protease</keyword>
<keyword evidence="8" id="KW-0378">Hydrolase</keyword>
<feature type="transmembrane region" description="Helical" evidence="13">
    <location>
        <begin position="46"/>
        <end position="68"/>
    </location>
</feature>
<evidence type="ECO:0000256" key="6">
    <source>
        <dbReference type="ARBA" id="ARBA00022692"/>
    </source>
</evidence>
<gene>
    <name evidence="15" type="ORF">DCMF_04185</name>
</gene>